<gene>
    <name evidence="7" type="ORF">SAMN05444340_10147</name>
</gene>
<dbReference type="InterPro" id="IPR050492">
    <property type="entry name" value="Bact_metal-bind_prot9"/>
</dbReference>
<evidence type="ECO:0000256" key="5">
    <source>
        <dbReference type="ARBA" id="ARBA00022906"/>
    </source>
</evidence>
<evidence type="ECO:0000256" key="1">
    <source>
        <dbReference type="ARBA" id="ARBA00011028"/>
    </source>
</evidence>
<reference evidence="7 8" key="1">
    <citation type="submission" date="2016-10" db="EMBL/GenBank/DDBJ databases">
        <authorList>
            <person name="de Groot N.N."/>
        </authorList>
    </citation>
    <scope>NUCLEOTIDE SEQUENCE [LARGE SCALE GENOMIC DNA]</scope>
    <source>
        <strain evidence="7 8">DSM 26880</strain>
    </source>
</reference>
<proteinExistence type="inferred from homology"/>
<keyword evidence="5" id="KW-0406">Ion transport</keyword>
<keyword evidence="8" id="KW-1185">Reference proteome</keyword>
<protein>
    <recommendedName>
        <fullName evidence="2">High-affinity zinc uptake system protein ZnuA</fullName>
    </recommendedName>
</protein>
<evidence type="ECO:0000256" key="4">
    <source>
        <dbReference type="ARBA" id="ARBA00022729"/>
    </source>
</evidence>
<dbReference type="AlphaFoldDB" id="A0A1H3EWY8"/>
<feature type="signal peptide" evidence="6">
    <location>
        <begin position="1"/>
        <end position="22"/>
    </location>
</feature>
<evidence type="ECO:0000256" key="3">
    <source>
        <dbReference type="ARBA" id="ARBA00022448"/>
    </source>
</evidence>
<dbReference type="GO" id="GO:0006829">
    <property type="term" value="P:zinc ion transport"/>
    <property type="evidence" value="ECO:0007669"/>
    <property type="project" value="UniProtKB-KW"/>
</dbReference>
<name>A0A1H3EWY8_9RHOB</name>
<evidence type="ECO:0000256" key="2">
    <source>
        <dbReference type="ARBA" id="ARBA00015915"/>
    </source>
</evidence>
<feature type="chain" id="PRO_5011586972" description="High-affinity zinc uptake system protein ZnuA" evidence="6">
    <location>
        <begin position="23"/>
        <end position="293"/>
    </location>
</feature>
<dbReference type="Gene3D" id="3.40.50.1980">
    <property type="entry name" value="Nitrogenase molybdenum iron protein domain"/>
    <property type="match status" value="2"/>
</dbReference>
<comment type="similarity">
    <text evidence="1">Belongs to the bacterial solute-binding protein 9 family.</text>
</comment>
<dbReference type="SUPFAM" id="SSF53807">
    <property type="entry name" value="Helical backbone' metal receptor"/>
    <property type="match status" value="1"/>
</dbReference>
<accession>A0A1H3EWY8</accession>
<keyword evidence="4 6" id="KW-0732">Signal</keyword>
<dbReference type="PANTHER" id="PTHR42953:SF3">
    <property type="entry name" value="HIGH-AFFINITY ZINC UPTAKE SYSTEM PROTEIN ZNUA"/>
    <property type="match status" value="1"/>
</dbReference>
<dbReference type="EMBL" id="FNPF01000001">
    <property type="protein sequence ID" value="SDX83333.1"/>
    <property type="molecule type" value="Genomic_DNA"/>
</dbReference>
<evidence type="ECO:0000313" key="7">
    <source>
        <dbReference type="EMBL" id="SDX83333.1"/>
    </source>
</evidence>
<dbReference type="PANTHER" id="PTHR42953">
    <property type="entry name" value="HIGH-AFFINITY ZINC UPTAKE SYSTEM PROTEIN ZNUA-RELATED"/>
    <property type="match status" value="1"/>
</dbReference>
<dbReference type="OrthoDB" id="9793396at2"/>
<keyword evidence="3" id="KW-0813">Transport</keyword>
<dbReference type="Proteomes" id="UP000199286">
    <property type="component" value="Unassembled WGS sequence"/>
</dbReference>
<dbReference type="Pfam" id="PF01297">
    <property type="entry name" value="ZnuA"/>
    <property type="match status" value="1"/>
</dbReference>
<organism evidence="7 8">
    <name type="scientific">Citreimonas salinaria</name>
    <dbReference type="NCBI Taxonomy" id="321339"/>
    <lineage>
        <taxon>Bacteria</taxon>
        <taxon>Pseudomonadati</taxon>
        <taxon>Pseudomonadota</taxon>
        <taxon>Alphaproteobacteria</taxon>
        <taxon>Rhodobacterales</taxon>
        <taxon>Roseobacteraceae</taxon>
        <taxon>Citreimonas</taxon>
    </lineage>
</organism>
<sequence>MLRVLAIAGALLAAHLASPASAQDRPVVVPVNYPLAYFAARLGGDAVDVRYPVLESADPAFWEPSLSEIGGIQEADVIALNGAGFAQWTTRVSLPRSATVDTTRGLEDRYIRTDAITHSHGDGDEHSHDAIASHTWLDFAIAADQTDALAVFMQRRMRNIADRIAQNRAALRDDLMALDARAQSVAAGLENTTILATHPVYQYFARAYGLTIESLGWEAGAMPSAEQWDALAALQAETGAETLVWEAAPRDEALARAEDMGLRSVVFPPLAAPPREGDFLSVMSDVLDALEAQ</sequence>
<evidence type="ECO:0000256" key="6">
    <source>
        <dbReference type="SAM" id="SignalP"/>
    </source>
</evidence>
<dbReference type="RefSeq" id="WP_089877472.1">
    <property type="nucleotide sequence ID" value="NZ_FNPF01000001.1"/>
</dbReference>
<dbReference type="GO" id="GO:0046872">
    <property type="term" value="F:metal ion binding"/>
    <property type="evidence" value="ECO:0007669"/>
    <property type="project" value="InterPro"/>
</dbReference>
<evidence type="ECO:0000313" key="8">
    <source>
        <dbReference type="Proteomes" id="UP000199286"/>
    </source>
</evidence>
<dbReference type="STRING" id="321339.SAMN05444340_10147"/>
<keyword evidence="5" id="KW-0864">Zinc transport</keyword>
<dbReference type="InterPro" id="IPR006127">
    <property type="entry name" value="ZnuA-like"/>
</dbReference>
<keyword evidence="5" id="KW-0862">Zinc</keyword>